<organism evidence="2 3">
    <name type="scientific">Robbsia andropogonis</name>
    <dbReference type="NCBI Taxonomy" id="28092"/>
    <lineage>
        <taxon>Bacteria</taxon>
        <taxon>Pseudomonadati</taxon>
        <taxon>Pseudomonadota</taxon>
        <taxon>Betaproteobacteria</taxon>
        <taxon>Burkholderiales</taxon>
        <taxon>Burkholderiaceae</taxon>
        <taxon>Robbsia</taxon>
    </lineage>
</organism>
<evidence type="ECO:0000256" key="1">
    <source>
        <dbReference type="ARBA" id="ARBA00022729"/>
    </source>
</evidence>
<dbReference type="Gene3D" id="2.50.20.10">
    <property type="entry name" value="Lipoprotein localisation LolA/LolB/LppX"/>
    <property type="match status" value="1"/>
</dbReference>
<dbReference type="AlphaFoldDB" id="A0A0F5JZF2"/>
<comment type="caution">
    <text evidence="2">The sequence shown here is derived from an EMBL/GenBank/DDBJ whole genome shotgun (WGS) entry which is preliminary data.</text>
</comment>
<keyword evidence="1" id="KW-0732">Signal</keyword>
<dbReference type="Pfam" id="PF19574">
    <property type="entry name" value="LolA_3"/>
    <property type="match status" value="1"/>
</dbReference>
<evidence type="ECO:0000313" key="3">
    <source>
        <dbReference type="Proteomes" id="UP000033618"/>
    </source>
</evidence>
<evidence type="ECO:0000313" key="2">
    <source>
        <dbReference type="EMBL" id="KKB62682.1"/>
    </source>
</evidence>
<gene>
    <name evidence="2" type="ORF">WM40_16395</name>
</gene>
<evidence type="ECO:0008006" key="4">
    <source>
        <dbReference type="Google" id="ProtNLM"/>
    </source>
</evidence>
<proteinExistence type="predicted"/>
<accession>A0A0F5JZF2</accession>
<dbReference type="InterPro" id="IPR029046">
    <property type="entry name" value="LolA/LolB/LppX"/>
</dbReference>
<dbReference type="Proteomes" id="UP000033618">
    <property type="component" value="Unassembled WGS sequence"/>
</dbReference>
<reference evidence="2 3" key="1">
    <citation type="submission" date="2015-03" db="EMBL/GenBank/DDBJ databases">
        <title>Draft Genome Sequence of Burkholderia andropogonis type strain ICMP2807, isolated from Sorghum bicolor.</title>
        <authorList>
            <person name="Lopes-Santos L."/>
            <person name="Castro D.B."/>
            <person name="Ottoboni L.M."/>
            <person name="Park D."/>
            <person name="Weirc B.S."/>
            <person name="Destefano S.A."/>
        </authorList>
    </citation>
    <scope>NUCLEOTIDE SEQUENCE [LARGE SCALE GENOMIC DNA]</scope>
    <source>
        <strain evidence="2 3">ICMP2807</strain>
    </source>
</reference>
<dbReference type="PATRIC" id="fig|28092.6.peg.3858"/>
<protein>
    <recommendedName>
        <fullName evidence="4">Lipoprotein carrier protein LolA</fullName>
    </recommendedName>
</protein>
<dbReference type="STRING" id="28092.WM40_16395"/>
<keyword evidence="3" id="KW-1185">Reference proteome</keyword>
<dbReference type="EMBL" id="LAQU01000017">
    <property type="protein sequence ID" value="KKB62682.1"/>
    <property type="molecule type" value="Genomic_DNA"/>
</dbReference>
<dbReference type="InterPro" id="IPR004564">
    <property type="entry name" value="OM_lipoprot_carrier_LolA-like"/>
</dbReference>
<dbReference type="SUPFAM" id="SSF89392">
    <property type="entry name" value="Prokaryotic lipoproteins and lipoprotein localization factors"/>
    <property type="match status" value="1"/>
</dbReference>
<sequence>MPSSTQPAGQSASQQPDAMLVGHITAQLGQYPVVQARYTQTQTRAALRRPLTSGGVLLFARDSGVVWTIDRPMHAVYTITDRGVRQVDDAGADASPAQTPPAAAAQVSRMLRAVLGGDLSALYSQFDVSAQGTATRWRMRLVPNQPQIAQVLRQVDLEGGDFVTSLDIVQANGDTLQWSFADQHALPAIPGRERAWLSAR</sequence>
<dbReference type="CDD" id="cd16325">
    <property type="entry name" value="LolA"/>
    <property type="match status" value="1"/>
</dbReference>
<name>A0A0F5JZF2_9BURK</name>